<evidence type="ECO:0000313" key="5">
    <source>
        <dbReference type="Proteomes" id="UP000247903"/>
    </source>
</evidence>
<dbReference type="PANTHER" id="PTHR34069">
    <property type="entry name" value="3-OXOACYL-[ACYL-CARRIER-PROTEIN] SYNTHASE 3"/>
    <property type="match status" value="1"/>
</dbReference>
<dbReference type="Pfam" id="PF08541">
    <property type="entry name" value="ACP_syn_III_C"/>
    <property type="match status" value="1"/>
</dbReference>
<dbReference type="EMBL" id="QJHK01000016">
    <property type="protein sequence ID" value="PXY39655.1"/>
    <property type="molecule type" value="Genomic_DNA"/>
</dbReference>
<dbReference type="GO" id="GO:0044550">
    <property type="term" value="P:secondary metabolite biosynthetic process"/>
    <property type="evidence" value="ECO:0007669"/>
    <property type="project" value="TreeGrafter"/>
</dbReference>
<dbReference type="SUPFAM" id="SSF53901">
    <property type="entry name" value="Thiolase-like"/>
    <property type="match status" value="1"/>
</dbReference>
<evidence type="ECO:0000256" key="2">
    <source>
        <dbReference type="ARBA" id="ARBA00023315"/>
    </source>
</evidence>
<reference evidence="4 5" key="1">
    <citation type="submission" date="2018-05" db="EMBL/GenBank/DDBJ databases">
        <title>Flavobacterium sp. strain IMCC34759, incomplete genome.</title>
        <authorList>
            <person name="Joung Y."/>
            <person name="Cho J."/>
        </authorList>
    </citation>
    <scope>NUCLEOTIDE SEQUENCE [LARGE SCALE GENOMIC DNA]</scope>
    <source>
        <strain evidence="4 5">IMCC34759</strain>
    </source>
</reference>
<keyword evidence="1" id="KW-0808">Transferase</keyword>
<dbReference type="RefSeq" id="WP_078226814.1">
    <property type="nucleotide sequence ID" value="NZ_QJHK01000016.1"/>
</dbReference>
<evidence type="ECO:0000313" key="4">
    <source>
        <dbReference type="EMBL" id="PXY39655.1"/>
    </source>
</evidence>
<evidence type="ECO:0000259" key="3">
    <source>
        <dbReference type="Pfam" id="PF08541"/>
    </source>
</evidence>
<proteinExistence type="predicted"/>
<name>A0A2V4BKZ6_9FLAO</name>
<keyword evidence="5" id="KW-1185">Reference proteome</keyword>
<dbReference type="NCBIfam" id="NF005293">
    <property type="entry name" value="PRK06816.1"/>
    <property type="match status" value="1"/>
</dbReference>
<accession>A0A2V4BKZ6</accession>
<protein>
    <submittedName>
        <fullName evidence="4">StlD/DarB family beta-ketosynthase</fullName>
    </submittedName>
</protein>
<evidence type="ECO:0000256" key="1">
    <source>
        <dbReference type="ARBA" id="ARBA00022679"/>
    </source>
</evidence>
<dbReference type="Gene3D" id="3.40.47.10">
    <property type="match status" value="2"/>
</dbReference>
<dbReference type="GO" id="GO:0016746">
    <property type="term" value="F:acyltransferase activity"/>
    <property type="evidence" value="ECO:0007669"/>
    <property type="project" value="UniProtKB-KW"/>
</dbReference>
<dbReference type="AlphaFoldDB" id="A0A2V4BKZ6"/>
<keyword evidence="2" id="KW-0012">Acyltransferase</keyword>
<dbReference type="Proteomes" id="UP000247903">
    <property type="component" value="Unassembled WGS sequence"/>
</dbReference>
<organism evidence="4 5">
    <name type="scientific">Flavobacterium cheongpyeongense</name>
    <dbReference type="NCBI Taxonomy" id="2212651"/>
    <lineage>
        <taxon>Bacteria</taxon>
        <taxon>Pseudomonadati</taxon>
        <taxon>Bacteroidota</taxon>
        <taxon>Flavobacteriia</taxon>
        <taxon>Flavobacteriales</taxon>
        <taxon>Flavobacteriaceae</taxon>
        <taxon>Flavobacterium</taxon>
    </lineage>
</organism>
<dbReference type="OrthoDB" id="2514738at2"/>
<dbReference type="PANTHER" id="PTHR34069:SF2">
    <property type="entry name" value="BETA-KETOACYL-[ACYL-CARRIER-PROTEIN] SYNTHASE III"/>
    <property type="match status" value="1"/>
</dbReference>
<gene>
    <name evidence="4" type="ORF">DMB65_16650</name>
</gene>
<comment type="caution">
    <text evidence="4">The sequence shown here is derived from an EMBL/GenBank/DDBJ whole genome shotgun (WGS) entry which is preliminary data.</text>
</comment>
<dbReference type="InterPro" id="IPR013747">
    <property type="entry name" value="ACP_syn_III_C"/>
</dbReference>
<dbReference type="InterPro" id="IPR016039">
    <property type="entry name" value="Thiolase-like"/>
</dbReference>
<sequence>MFEVYITKAAKYLPNEAVSNDEMENYLGLINDTASKARRIILRNNKIATRYYAVDKNGNSTHNNTELTRNAVVQLFDDNFTPQDLEVLSCGTSSPDVLAPSHAAMVHGLLKNKSVELNSSSGICCSGMNALKFGYLSVKSGNSKNAICTGSEKVSTWLAAQKYNHEIINLKNLEEQPIIAFKKDFLRWMLSDGAGAFLLENKPREGAVSLKIEWMESYSYAYELETCMYAGGDKLANGEIKPWSDFTPEQWLNESVFAVKQDVKLLDEFILPKGVESMSHAMEKNNITAEQVDYFLPHVSSNFFVEGLKNGLNEKGIVLTDEKWFMNLLRVGNVGSASIYIALEELLYSGKLKKGDRILLSVPESGRFSFAYAYLTVC</sequence>
<feature type="domain" description="Beta-ketoacyl-[acyl-carrier-protein] synthase III C-terminal" evidence="3">
    <location>
        <begin position="282"/>
        <end position="361"/>
    </location>
</feature>
<dbReference type="CDD" id="cd00827">
    <property type="entry name" value="init_cond_enzymes"/>
    <property type="match status" value="1"/>
</dbReference>